<dbReference type="Proteomes" id="UP001194746">
    <property type="component" value="Unassembled WGS sequence"/>
</dbReference>
<evidence type="ECO:0000259" key="3">
    <source>
        <dbReference type="SMART" id="SM00939"/>
    </source>
</evidence>
<name>A0AAD4CNZ2_ASPNN</name>
<evidence type="ECO:0000256" key="1">
    <source>
        <dbReference type="ARBA" id="ARBA00022801"/>
    </source>
</evidence>
<protein>
    <recommendedName>
        <fullName evidence="3">Xaa-Pro dipeptidyl-peptidase C-terminal domain-containing protein</fullName>
    </recommendedName>
</protein>
<dbReference type="PANTHER" id="PTHR43056">
    <property type="entry name" value="PEPTIDASE S9 PROLYL OLIGOPEPTIDASE"/>
    <property type="match status" value="1"/>
</dbReference>
<dbReference type="InterPro" id="IPR008979">
    <property type="entry name" value="Galactose-bd-like_sf"/>
</dbReference>
<evidence type="ECO:0000256" key="2">
    <source>
        <dbReference type="SAM" id="SignalP"/>
    </source>
</evidence>
<evidence type="ECO:0000313" key="5">
    <source>
        <dbReference type="Proteomes" id="UP001194746"/>
    </source>
</evidence>
<dbReference type="Pfam" id="PF08530">
    <property type="entry name" value="PepX_C"/>
    <property type="match status" value="1"/>
</dbReference>
<dbReference type="GO" id="GO:0008239">
    <property type="term" value="F:dipeptidyl-peptidase activity"/>
    <property type="evidence" value="ECO:0007669"/>
    <property type="project" value="InterPro"/>
</dbReference>
<dbReference type="NCBIfam" id="TIGR00976">
    <property type="entry name" value="CocE_NonD"/>
    <property type="match status" value="1"/>
</dbReference>
<dbReference type="SUPFAM" id="SSF49785">
    <property type="entry name" value="Galactose-binding domain-like"/>
    <property type="match status" value="1"/>
</dbReference>
<comment type="caution">
    <text evidence="4">The sequence shown here is derived from an EMBL/GenBank/DDBJ whole genome shotgun (WGS) entry which is preliminary data.</text>
</comment>
<feature type="signal peptide" evidence="2">
    <location>
        <begin position="1"/>
        <end position="19"/>
    </location>
</feature>
<feature type="chain" id="PRO_5042223684" description="Xaa-Pro dipeptidyl-peptidase C-terminal domain-containing protein" evidence="2">
    <location>
        <begin position="20"/>
        <end position="619"/>
    </location>
</feature>
<reference evidence="4" key="1">
    <citation type="journal article" date="2019" name="Beilstein J. Org. Chem.">
        <title>Nanangenines: drimane sesquiterpenoids as the dominant metabolite cohort of a novel Australian fungus, Aspergillus nanangensis.</title>
        <authorList>
            <person name="Lacey H.J."/>
            <person name="Gilchrist C.L.M."/>
            <person name="Crombie A."/>
            <person name="Kalaitzis J.A."/>
            <person name="Vuong D."/>
            <person name="Rutledge P.J."/>
            <person name="Turner P."/>
            <person name="Pitt J.I."/>
            <person name="Lacey E."/>
            <person name="Chooi Y.H."/>
            <person name="Piggott A.M."/>
        </authorList>
    </citation>
    <scope>NUCLEOTIDE SEQUENCE</scope>
    <source>
        <strain evidence="4">MST-FP2251</strain>
    </source>
</reference>
<dbReference type="InterPro" id="IPR029058">
    <property type="entry name" value="AB_hydrolase_fold"/>
</dbReference>
<dbReference type="Gene3D" id="1.10.3020.20">
    <property type="match status" value="1"/>
</dbReference>
<dbReference type="SUPFAM" id="SSF53474">
    <property type="entry name" value="alpha/beta-Hydrolases"/>
    <property type="match status" value="1"/>
</dbReference>
<feature type="domain" description="Xaa-Pro dipeptidyl-peptidase C-terminal" evidence="3">
    <location>
        <begin position="372"/>
        <end position="612"/>
    </location>
</feature>
<dbReference type="InterPro" id="IPR013736">
    <property type="entry name" value="Xaa-Pro_dipept_C"/>
</dbReference>
<sequence>MHIPGLIPSAVATLAAVQAYTAPTAEIDPISNKVAPLDTNTFTIGRVTASFTNTSSMHLAEANYTPFNQTSKILKKGTKPVSDDYPALPCDILFESDVPVTLRDGTVIYTDIYRPVNSTKRIPAIVAYSPYGKRGGYFNYDMFQPPDAISRMGVEYEWVSGLEKFEGPNPAFWVNQGYAVIHPDPRGVFHSGGDILMFGQQDARDGYDLIEWLAEKDWSNGKVGMTGNSWLTVAQWWIASERPPHLAAIAPWEGWTDFYEDLVFRGGVPNLPFVKLLVDHLYGNGTNTIENIAEMAERQGFVNDYWLDKACKIEDIDENLPVYVVGSWTNTLHTLGTFQGWERLRTPNKWLRTHTTHEWHDYYTPEHVADLHKFFERFLNEVDNDWEETTPRVRLSLLNPGHKDILDQPEEAFPLAHQQTSRYYLDATDLSMSSTPTDHRASAIYNSTANGTVSFRMKFENATDLVGYATARLWVQAPDFNDLDLFCYLQKSNGTTSEEIPILVLGSDTYIGAHGRVRVSLRDYRKPGGGTNGIYQYATDAPRYLNNGEIVSVDIPFWPTAIHYEAGEELTLLVQGWNTQKQPEFQQLGQPDIINEGRHVIHTGGEYNSYLAIPHVVPK</sequence>
<reference evidence="4" key="2">
    <citation type="submission" date="2020-02" db="EMBL/GenBank/DDBJ databases">
        <authorList>
            <person name="Gilchrist C.L.M."/>
            <person name="Chooi Y.-H."/>
        </authorList>
    </citation>
    <scope>NUCLEOTIDE SEQUENCE</scope>
    <source>
        <strain evidence="4">MST-FP2251</strain>
    </source>
</reference>
<keyword evidence="2" id="KW-0732">Signal</keyword>
<proteinExistence type="predicted"/>
<dbReference type="EMBL" id="VCAU01000030">
    <property type="protein sequence ID" value="KAF9890045.1"/>
    <property type="molecule type" value="Genomic_DNA"/>
</dbReference>
<dbReference type="Gene3D" id="2.60.120.260">
    <property type="entry name" value="Galactose-binding domain-like"/>
    <property type="match status" value="1"/>
</dbReference>
<dbReference type="Pfam" id="PF02129">
    <property type="entry name" value="Peptidase_S15"/>
    <property type="match status" value="1"/>
</dbReference>
<dbReference type="InterPro" id="IPR000383">
    <property type="entry name" value="Xaa-Pro-like_dom"/>
</dbReference>
<organism evidence="4 5">
    <name type="scientific">Aspergillus nanangensis</name>
    <dbReference type="NCBI Taxonomy" id="2582783"/>
    <lineage>
        <taxon>Eukaryota</taxon>
        <taxon>Fungi</taxon>
        <taxon>Dikarya</taxon>
        <taxon>Ascomycota</taxon>
        <taxon>Pezizomycotina</taxon>
        <taxon>Eurotiomycetes</taxon>
        <taxon>Eurotiomycetidae</taxon>
        <taxon>Eurotiales</taxon>
        <taxon>Aspergillaceae</taxon>
        <taxon>Aspergillus</taxon>
        <taxon>Aspergillus subgen. Circumdati</taxon>
    </lineage>
</organism>
<dbReference type="SMART" id="SM00939">
    <property type="entry name" value="PepX_C"/>
    <property type="match status" value="1"/>
</dbReference>
<dbReference type="AlphaFoldDB" id="A0AAD4CNZ2"/>
<dbReference type="Gene3D" id="3.40.50.1820">
    <property type="entry name" value="alpha/beta hydrolase"/>
    <property type="match status" value="1"/>
</dbReference>
<evidence type="ECO:0000313" key="4">
    <source>
        <dbReference type="EMBL" id="KAF9890045.1"/>
    </source>
</evidence>
<dbReference type="InterPro" id="IPR005674">
    <property type="entry name" value="CocE/Ser_esterase"/>
</dbReference>
<gene>
    <name evidence="4" type="ORF">FE257_006725</name>
</gene>
<dbReference type="InterPro" id="IPR050585">
    <property type="entry name" value="Xaa-Pro_dipeptidyl-ppase/CocE"/>
</dbReference>
<dbReference type="PANTHER" id="PTHR43056:SF10">
    <property type="entry name" value="COCE_NOND FAMILY, PUTATIVE (AFU_ORTHOLOGUE AFUA_7G00600)-RELATED"/>
    <property type="match status" value="1"/>
</dbReference>
<accession>A0AAD4CNZ2</accession>
<keyword evidence="1" id="KW-0378">Hydrolase</keyword>
<keyword evidence="5" id="KW-1185">Reference proteome</keyword>